<organism evidence="1 2">
    <name type="scientific">Gigaspora margarita</name>
    <dbReference type="NCBI Taxonomy" id="4874"/>
    <lineage>
        <taxon>Eukaryota</taxon>
        <taxon>Fungi</taxon>
        <taxon>Fungi incertae sedis</taxon>
        <taxon>Mucoromycota</taxon>
        <taxon>Glomeromycotina</taxon>
        <taxon>Glomeromycetes</taxon>
        <taxon>Diversisporales</taxon>
        <taxon>Gigasporaceae</taxon>
        <taxon>Gigaspora</taxon>
    </lineage>
</organism>
<dbReference type="Gene3D" id="3.30.70.240">
    <property type="match status" value="1"/>
</dbReference>
<name>A0A8H3XF74_GIGMA</name>
<gene>
    <name evidence="1" type="ORF">F8M41_001879</name>
</gene>
<accession>A0A8H3XF74</accession>
<keyword evidence="2" id="KW-1185">Reference proteome</keyword>
<dbReference type="EMBL" id="WTPW01001155">
    <property type="protein sequence ID" value="KAF0452769.1"/>
    <property type="molecule type" value="Genomic_DNA"/>
</dbReference>
<comment type="caution">
    <text evidence="1">The sequence shown here is derived from an EMBL/GenBank/DDBJ whole genome shotgun (WGS) entry which is preliminary data.</text>
</comment>
<dbReference type="AlphaFoldDB" id="A0A8H3XF74"/>
<dbReference type="OrthoDB" id="2384185at2759"/>
<sequence length="121" mass="13734">MSTVREARMRHGNWIIQYDLGAAALTASFGSSSGYYRQIVSILENAGFVRIQHSIFRHRYGCLLQHAIYVVIQIRQLPWAGGTSPNGTPHIRSIRLSIQVMQYMDLTNYVRGGRLPNIPVF</sequence>
<dbReference type="Proteomes" id="UP000439903">
    <property type="component" value="Unassembled WGS sequence"/>
</dbReference>
<evidence type="ECO:0000313" key="2">
    <source>
        <dbReference type="Proteomes" id="UP000439903"/>
    </source>
</evidence>
<proteinExistence type="predicted"/>
<protein>
    <submittedName>
        <fullName evidence="1">Uncharacterized protein</fullName>
    </submittedName>
</protein>
<evidence type="ECO:0000313" key="1">
    <source>
        <dbReference type="EMBL" id="KAF0452769.1"/>
    </source>
</evidence>
<reference evidence="1 2" key="1">
    <citation type="journal article" date="2019" name="Environ. Microbiol.">
        <title>At the nexus of three kingdoms: the genome of the mycorrhizal fungus Gigaspora margarita provides insights into plant, endobacterial and fungal interactions.</title>
        <authorList>
            <person name="Venice F."/>
            <person name="Ghignone S."/>
            <person name="Salvioli di Fossalunga A."/>
            <person name="Amselem J."/>
            <person name="Novero M."/>
            <person name="Xianan X."/>
            <person name="Sedzielewska Toro K."/>
            <person name="Morin E."/>
            <person name="Lipzen A."/>
            <person name="Grigoriev I.V."/>
            <person name="Henrissat B."/>
            <person name="Martin F.M."/>
            <person name="Bonfante P."/>
        </authorList>
    </citation>
    <scope>NUCLEOTIDE SEQUENCE [LARGE SCALE GENOMIC DNA]</scope>
    <source>
        <strain evidence="1 2">BEG34</strain>
    </source>
</reference>